<dbReference type="SUPFAM" id="SSF47616">
    <property type="entry name" value="GST C-terminal domain-like"/>
    <property type="match status" value="1"/>
</dbReference>
<dbReference type="InterPro" id="IPR036282">
    <property type="entry name" value="Glutathione-S-Trfase_C_sf"/>
</dbReference>
<evidence type="ECO:0000313" key="2">
    <source>
        <dbReference type="Proteomes" id="UP001607303"/>
    </source>
</evidence>
<reference evidence="1 2" key="1">
    <citation type="journal article" date="2024" name="Ann. Entomol. Soc. Am.">
        <title>Genomic analyses of the southern and eastern yellowjacket wasps (Hymenoptera: Vespidae) reveal evolutionary signatures of social life.</title>
        <authorList>
            <person name="Catto M.A."/>
            <person name="Caine P.B."/>
            <person name="Orr S.E."/>
            <person name="Hunt B.G."/>
            <person name="Goodisman M.A.D."/>
        </authorList>
    </citation>
    <scope>NUCLEOTIDE SEQUENCE [LARGE SCALE GENOMIC DNA]</scope>
    <source>
        <strain evidence="1">232</strain>
        <tissue evidence="1">Head and thorax</tissue>
    </source>
</reference>
<accession>A0ABD2CVJ7</accession>
<comment type="caution">
    <text evidence="1">The sequence shown here is derived from an EMBL/GenBank/DDBJ whole genome shotgun (WGS) entry which is preliminary data.</text>
</comment>
<proteinExistence type="predicted"/>
<dbReference type="Proteomes" id="UP001607303">
    <property type="component" value="Unassembled WGS sequence"/>
</dbReference>
<gene>
    <name evidence="1" type="ORF">V1477_002781</name>
</gene>
<organism evidence="1 2">
    <name type="scientific">Vespula maculifrons</name>
    <name type="common">Eastern yellow jacket</name>
    <name type="synonym">Wasp</name>
    <dbReference type="NCBI Taxonomy" id="7453"/>
    <lineage>
        <taxon>Eukaryota</taxon>
        <taxon>Metazoa</taxon>
        <taxon>Ecdysozoa</taxon>
        <taxon>Arthropoda</taxon>
        <taxon>Hexapoda</taxon>
        <taxon>Insecta</taxon>
        <taxon>Pterygota</taxon>
        <taxon>Neoptera</taxon>
        <taxon>Endopterygota</taxon>
        <taxon>Hymenoptera</taxon>
        <taxon>Apocrita</taxon>
        <taxon>Aculeata</taxon>
        <taxon>Vespoidea</taxon>
        <taxon>Vespidae</taxon>
        <taxon>Vespinae</taxon>
        <taxon>Vespula</taxon>
    </lineage>
</organism>
<dbReference type="Gene3D" id="1.20.1050.10">
    <property type="match status" value="1"/>
</dbReference>
<protein>
    <submittedName>
        <fullName evidence="1">Glutathione S-transferase theta-3-like</fullName>
    </submittedName>
</protein>
<name>A0ABD2CVJ7_VESMC</name>
<dbReference type="EMBL" id="JAYRBN010000028">
    <property type="protein sequence ID" value="KAL2749171.1"/>
    <property type="molecule type" value="Genomic_DNA"/>
</dbReference>
<keyword evidence="2" id="KW-1185">Reference proteome</keyword>
<dbReference type="AlphaFoldDB" id="A0ABD2CVJ7"/>
<sequence>MATSINTRINLNTRINCSLYFEVMLHKFKQIEKYKAQMLNYLDLIENIWLKDKFFLISNKTSVSDVFGACQLKQLHVAEYDPHAE</sequence>
<evidence type="ECO:0000313" key="1">
    <source>
        <dbReference type="EMBL" id="KAL2749171.1"/>
    </source>
</evidence>